<dbReference type="EMBL" id="LN999010">
    <property type="protein sequence ID" value="CUX77336.1"/>
    <property type="molecule type" value="Genomic_DNA"/>
</dbReference>
<dbReference type="KEGG" id="tch:CHITON_0557"/>
<gene>
    <name evidence="1" type="ORF">CHITON_0557</name>
</gene>
<organism evidence="1 2">
    <name type="scientific">Thermococcus chitonophagus</name>
    <dbReference type="NCBI Taxonomy" id="54262"/>
    <lineage>
        <taxon>Archaea</taxon>
        <taxon>Methanobacteriati</taxon>
        <taxon>Methanobacteriota</taxon>
        <taxon>Thermococci</taxon>
        <taxon>Thermococcales</taxon>
        <taxon>Thermococcaceae</taxon>
        <taxon>Thermococcus</taxon>
    </lineage>
</organism>
<dbReference type="Proteomes" id="UP000093069">
    <property type="component" value="Chromosome I"/>
</dbReference>
<dbReference type="AlphaFoldDB" id="A0A160VSD5"/>
<protein>
    <submittedName>
        <fullName evidence="1">Uncharacterized protein</fullName>
    </submittedName>
</protein>
<reference evidence="2" key="1">
    <citation type="submission" date="2016-01" db="EMBL/GenBank/DDBJ databases">
        <authorList>
            <person name="Vorgias C.E."/>
        </authorList>
    </citation>
    <scope>NUCLEOTIDE SEQUENCE [LARGE SCALE GENOMIC DNA]</scope>
</reference>
<sequence>MYGPIKLRKTALVLEFLKRLPKEYILCKPQENTGNKLR</sequence>
<accession>A0A160VSD5</accession>
<evidence type="ECO:0000313" key="2">
    <source>
        <dbReference type="Proteomes" id="UP000093069"/>
    </source>
</evidence>
<evidence type="ECO:0000313" key="1">
    <source>
        <dbReference type="EMBL" id="CUX77336.1"/>
    </source>
</evidence>
<proteinExistence type="predicted"/>
<name>A0A160VSD5_9EURY</name>
<dbReference type="STRING" id="54262.CHITON_0557"/>